<keyword evidence="1" id="KW-0106">Calcium</keyword>
<accession>A0A0K2UFV3</accession>
<feature type="domain" description="EF-hand" evidence="2">
    <location>
        <begin position="46"/>
        <end position="81"/>
    </location>
</feature>
<feature type="domain" description="EF-hand" evidence="2">
    <location>
        <begin position="9"/>
        <end position="44"/>
    </location>
</feature>
<evidence type="ECO:0000313" key="3">
    <source>
        <dbReference type="EMBL" id="CDW36945.1"/>
    </source>
</evidence>
<dbReference type="Gene3D" id="1.10.238.10">
    <property type="entry name" value="EF-hand"/>
    <property type="match status" value="1"/>
</dbReference>
<dbReference type="CDD" id="cd00051">
    <property type="entry name" value="EFh"/>
    <property type="match status" value="1"/>
</dbReference>
<name>A0A0K2UFV3_LEPSM</name>
<evidence type="ECO:0000259" key="2">
    <source>
        <dbReference type="PROSITE" id="PS50222"/>
    </source>
</evidence>
<protein>
    <submittedName>
        <fullName evidence="3">Calciumbinding mitochondrial carrier protein SCaMC2like [Strongylocentrotus purpuratus]</fullName>
    </submittedName>
</protein>
<dbReference type="EMBL" id="HACA01019584">
    <property type="protein sequence ID" value="CDW36945.1"/>
    <property type="molecule type" value="Transcribed_RNA"/>
</dbReference>
<dbReference type="AlphaFoldDB" id="A0A0K2UFV3"/>
<dbReference type="PROSITE" id="PS00018">
    <property type="entry name" value="EF_HAND_1"/>
    <property type="match status" value="1"/>
</dbReference>
<evidence type="ECO:0000256" key="1">
    <source>
        <dbReference type="ARBA" id="ARBA00022837"/>
    </source>
</evidence>
<dbReference type="SMART" id="SM00054">
    <property type="entry name" value="EFh"/>
    <property type="match status" value="2"/>
</dbReference>
<dbReference type="PROSITE" id="PS50222">
    <property type="entry name" value="EF_HAND_2"/>
    <property type="match status" value="2"/>
</dbReference>
<dbReference type="SUPFAM" id="SSF47473">
    <property type="entry name" value="EF-hand"/>
    <property type="match status" value="1"/>
</dbReference>
<dbReference type="InterPro" id="IPR002048">
    <property type="entry name" value="EF_hand_dom"/>
</dbReference>
<dbReference type="InterPro" id="IPR011992">
    <property type="entry name" value="EF-hand-dom_pair"/>
</dbReference>
<reference evidence="3" key="1">
    <citation type="submission" date="2014-05" db="EMBL/GenBank/DDBJ databases">
        <authorList>
            <person name="Chronopoulou M."/>
        </authorList>
    </citation>
    <scope>NUCLEOTIDE SEQUENCE</scope>
    <source>
        <tissue evidence="3">Whole organism</tissue>
    </source>
</reference>
<dbReference type="InterPro" id="IPR018247">
    <property type="entry name" value="EF_Hand_1_Ca_BS"/>
</dbReference>
<dbReference type="OrthoDB" id="270584at2759"/>
<dbReference type="GO" id="GO:0005509">
    <property type="term" value="F:calcium ion binding"/>
    <property type="evidence" value="ECO:0007669"/>
    <property type="project" value="InterPro"/>
</dbReference>
<dbReference type="Pfam" id="PF13499">
    <property type="entry name" value="EF-hand_7"/>
    <property type="match status" value="1"/>
</dbReference>
<organism evidence="3">
    <name type="scientific">Lepeophtheirus salmonis</name>
    <name type="common">Salmon louse</name>
    <name type="synonym">Caligus salmonis</name>
    <dbReference type="NCBI Taxonomy" id="72036"/>
    <lineage>
        <taxon>Eukaryota</taxon>
        <taxon>Metazoa</taxon>
        <taxon>Ecdysozoa</taxon>
        <taxon>Arthropoda</taxon>
        <taxon>Crustacea</taxon>
        <taxon>Multicrustacea</taxon>
        <taxon>Hexanauplia</taxon>
        <taxon>Copepoda</taxon>
        <taxon>Siphonostomatoida</taxon>
        <taxon>Caligidae</taxon>
        <taxon>Lepeophtheirus</taxon>
    </lineage>
</organism>
<sequence>MRDEKELKAELHRLERLFHHLDRNKDGVVGIEDLIEGLHQMGYYHISRQQIDDFLKLSDENKSGNLILSEFVNYLREHEKQLHFVFHSLDENKDGPIAVQNVYSAGNAAKNIICAIKYERRTVDNGCKVAGESRMLCSVPTRQKYHMHVTCD</sequence>
<proteinExistence type="predicted"/>